<keyword evidence="1" id="KW-0433">Leucine-rich repeat</keyword>
<dbReference type="SUPFAM" id="SSF52058">
    <property type="entry name" value="L domain-like"/>
    <property type="match status" value="1"/>
</dbReference>
<evidence type="ECO:0000256" key="4">
    <source>
        <dbReference type="SAM" id="SignalP"/>
    </source>
</evidence>
<dbReference type="InterPro" id="IPR025875">
    <property type="entry name" value="Leu-rich_rpt_4"/>
</dbReference>
<dbReference type="PROSITE" id="PS51450">
    <property type="entry name" value="LRR"/>
    <property type="match status" value="5"/>
</dbReference>
<feature type="chain" id="PRO_5008580683" description="LRRCT domain-containing protein" evidence="4">
    <location>
        <begin position="20"/>
        <end position="407"/>
    </location>
</feature>
<protein>
    <recommendedName>
        <fullName evidence="6">LRRCT domain-containing protein</fullName>
    </recommendedName>
</protein>
<keyword evidence="3" id="KW-0677">Repeat</keyword>
<dbReference type="InterPro" id="IPR050541">
    <property type="entry name" value="LRR_TM_domain-containing"/>
</dbReference>
<organism evidence="5">
    <name type="scientific">Clastoptera arizonana</name>
    <name type="common">Arizona spittle bug</name>
    <dbReference type="NCBI Taxonomy" id="38151"/>
    <lineage>
        <taxon>Eukaryota</taxon>
        <taxon>Metazoa</taxon>
        <taxon>Ecdysozoa</taxon>
        <taxon>Arthropoda</taxon>
        <taxon>Hexapoda</taxon>
        <taxon>Insecta</taxon>
        <taxon>Pterygota</taxon>
        <taxon>Neoptera</taxon>
        <taxon>Paraneoptera</taxon>
        <taxon>Hemiptera</taxon>
        <taxon>Auchenorrhyncha</taxon>
        <taxon>Cercopoidea</taxon>
        <taxon>Clastopteridae</taxon>
        <taxon>Clastoptera</taxon>
    </lineage>
</organism>
<dbReference type="InterPro" id="IPR001611">
    <property type="entry name" value="Leu-rich_rpt"/>
</dbReference>
<dbReference type="PANTHER" id="PTHR24369:SF210">
    <property type="entry name" value="CHAOPTIN-RELATED"/>
    <property type="match status" value="1"/>
</dbReference>
<dbReference type="AlphaFoldDB" id="A0A1B6CUX4"/>
<sequence>MEHKIIGVILLLLCNFTLGNELEHHNISIVLCPTQCECTNIDRHYRATQIVCSDRSSLGIELPKFLVILSYNNVTTPYLQSSNLISLKTNKSNLNTIIYRQSGIKKISSYTFEKIIGLEWLDLSNNFIEDIPENTLQQLVNLQKLNLSNNNLINISSKLFENLYDLMELYLSNNRLTSPHFQSISALTSLNILDISNNQIKNVQDYKVTNNKLKILLLDSNFIRDFPSCIMDNLKQLQFLNISNNMMSTLSDGVFNGLINLNTLDLRHNKIKILNILIFQELDNLLKLDLSENPIYLLYDNQFKYNKKLETLIIDSTEIKSLNRDTLSNLHKLKTLSASHNRYLSYIHKDIFIDSSDIQYLDLSYNNLTTVPTFLQSLINLQVVNLNNNPWECNCNSSWIVSWLEKY</sequence>
<proteinExistence type="predicted"/>
<dbReference type="PRINTS" id="PR00019">
    <property type="entry name" value="LEURICHRPT"/>
</dbReference>
<feature type="signal peptide" evidence="4">
    <location>
        <begin position="1"/>
        <end position="19"/>
    </location>
</feature>
<dbReference type="GO" id="GO:0005886">
    <property type="term" value="C:plasma membrane"/>
    <property type="evidence" value="ECO:0007669"/>
    <property type="project" value="TreeGrafter"/>
</dbReference>
<dbReference type="Pfam" id="PF13855">
    <property type="entry name" value="LRR_8"/>
    <property type="match status" value="3"/>
</dbReference>
<evidence type="ECO:0000313" key="5">
    <source>
        <dbReference type="EMBL" id="JAS17033.1"/>
    </source>
</evidence>
<accession>A0A1B6CUX4</accession>
<dbReference type="SMART" id="SM00364">
    <property type="entry name" value="LRR_BAC"/>
    <property type="match status" value="6"/>
</dbReference>
<evidence type="ECO:0000256" key="2">
    <source>
        <dbReference type="ARBA" id="ARBA00022729"/>
    </source>
</evidence>
<dbReference type="PANTHER" id="PTHR24369">
    <property type="entry name" value="ANTIGEN BSP, PUTATIVE-RELATED"/>
    <property type="match status" value="1"/>
</dbReference>
<dbReference type="Pfam" id="PF00560">
    <property type="entry name" value="LRR_1"/>
    <property type="match status" value="1"/>
</dbReference>
<reference evidence="5" key="1">
    <citation type="submission" date="2015-12" db="EMBL/GenBank/DDBJ databases">
        <title>De novo transcriptome assembly of four potential Pierce s Disease insect vectors from Arizona vineyards.</title>
        <authorList>
            <person name="Tassone E.E."/>
        </authorList>
    </citation>
    <scope>NUCLEOTIDE SEQUENCE</scope>
</reference>
<dbReference type="EMBL" id="GEDC01020265">
    <property type="protein sequence ID" value="JAS17033.1"/>
    <property type="molecule type" value="Transcribed_RNA"/>
</dbReference>
<dbReference type="Pfam" id="PF12799">
    <property type="entry name" value="LRR_4"/>
    <property type="match status" value="1"/>
</dbReference>
<dbReference type="InterPro" id="IPR003591">
    <property type="entry name" value="Leu-rich_rpt_typical-subtyp"/>
</dbReference>
<keyword evidence="2 4" id="KW-0732">Signal</keyword>
<dbReference type="Gene3D" id="3.80.10.10">
    <property type="entry name" value="Ribonuclease Inhibitor"/>
    <property type="match status" value="3"/>
</dbReference>
<evidence type="ECO:0000256" key="3">
    <source>
        <dbReference type="ARBA" id="ARBA00022737"/>
    </source>
</evidence>
<evidence type="ECO:0008006" key="6">
    <source>
        <dbReference type="Google" id="ProtNLM"/>
    </source>
</evidence>
<dbReference type="SMART" id="SM00369">
    <property type="entry name" value="LRR_TYP"/>
    <property type="match status" value="8"/>
</dbReference>
<evidence type="ECO:0000256" key="1">
    <source>
        <dbReference type="ARBA" id="ARBA00022614"/>
    </source>
</evidence>
<name>A0A1B6CUX4_9HEMI</name>
<feature type="non-terminal residue" evidence="5">
    <location>
        <position position="407"/>
    </location>
</feature>
<gene>
    <name evidence="5" type="ORF">g.44079</name>
</gene>
<dbReference type="InterPro" id="IPR032675">
    <property type="entry name" value="LRR_dom_sf"/>
</dbReference>